<reference evidence="1" key="2">
    <citation type="journal article" date="2020" name="Nat. Commun.">
        <title>Large-scale genome sequencing of mycorrhizal fungi provides insights into the early evolution of symbiotic traits.</title>
        <authorList>
            <person name="Miyauchi S."/>
            <person name="Kiss E."/>
            <person name="Kuo A."/>
            <person name="Drula E."/>
            <person name="Kohler A."/>
            <person name="Sanchez-Garcia M."/>
            <person name="Morin E."/>
            <person name="Andreopoulos B."/>
            <person name="Barry K.W."/>
            <person name="Bonito G."/>
            <person name="Buee M."/>
            <person name="Carver A."/>
            <person name="Chen C."/>
            <person name="Cichocki N."/>
            <person name="Clum A."/>
            <person name="Culley D."/>
            <person name="Crous P.W."/>
            <person name="Fauchery L."/>
            <person name="Girlanda M."/>
            <person name="Hayes R.D."/>
            <person name="Keri Z."/>
            <person name="LaButti K."/>
            <person name="Lipzen A."/>
            <person name="Lombard V."/>
            <person name="Magnuson J."/>
            <person name="Maillard F."/>
            <person name="Murat C."/>
            <person name="Nolan M."/>
            <person name="Ohm R.A."/>
            <person name="Pangilinan J."/>
            <person name="Pereira M.F."/>
            <person name="Perotto S."/>
            <person name="Peter M."/>
            <person name="Pfister S."/>
            <person name="Riley R."/>
            <person name="Sitrit Y."/>
            <person name="Stielow J.B."/>
            <person name="Szollosi G."/>
            <person name="Zifcakova L."/>
            <person name="Stursova M."/>
            <person name="Spatafora J.W."/>
            <person name="Tedersoo L."/>
            <person name="Vaario L.M."/>
            <person name="Yamada A."/>
            <person name="Yan M."/>
            <person name="Wang P."/>
            <person name="Xu J."/>
            <person name="Bruns T."/>
            <person name="Baldrian P."/>
            <person name="Vilgalys R."/>
            <person name="Dunand C."/>
            <person name="Henrissat B."/>
            <person name="Grigoriev I.V."/>
            <person name="Hibbett D."/>
            <person name="Nagy L.G."/>
            <person name="Martin F.M."/>
        </authorList>
    </citation>
    <scope>NUCLEOTIDE SEQUENCE</scope>
    <source>
        <strain evidence="1">Prilba</strain>
    </source>
</reference>
<proteinExistence type="predicted"/>
<dbReference type="AlphaFoldDB" id="A0A9P5TD26"/>
<organism evidence="1 2">
    <name type="scientific">Russula ochroleuca</name>
    <dbReference type="NCBI Taxonomy" id="152965"/>
    <lineage>
        <taxon>Eukaryota</taxon>
        <taxon>Fungi</taxon>
        <taxon>Dikarya</taxon>
        <taxon>Basidiomycota</taxon>
        <taxon>Agaricomycotina</taxon>
        <taxon>Agaricomycetes</taxon>
        <taxon>Russulales</taxon>
        <taxon>Russulaceae</taxon>
        <taxon>Russula</taxon>
    </lineage>
</organism>
<keyword evidence="2" id="KW-1185">Reference proteome</keyword>
<protein>
    <submittedName>
        <fullName evidence="1">Uncharacterized protein</fullName>
    </submittedName>
</protein>
<accession>A0A9P5TD26</accession>
<evidence type="ECO:0000313" key="1">
    <source>
        <dbReference type="EMBL" id="KAF8485163.1"/>
    </source>
</evidence>
<sequence length="218" mass="24350">MEEQDVYPLGSSEPYTAVESIISGERIDIPRMGQSDSQLPNLLCCDFFYPSWNQAAHYSPLHPDWDPLHWLSTTRPTVISPEQIPETSVPMTKFVRMAQHPAGPSRIKKILLEEPIRNSIRGAGATCSSVTPTNSALHPTISHHVYHHGSWKTCEALTLSNAIRTKESKHQSLANFNGSQKWELRRVPRTGQRAPRSGRAITKVAIKAMDGARKLYGT</sequence>
<name>A0A9P5TD26_9AGAM</name>
<dbReference type="Proteomes" id="UP000759537">
    <property type="component" value="Unassembled WGS sequence"/>
</dbReference>
<dbReference type="EMBL" id="WHVB01000003">
    <property type="protein sequence ID" value="KAF8485163.1"/>
    <property type="molecule type" value="Genomic_DNA"/>
</dbReference>
<gene>
    <name evidence="1" type="ORF">DFH94DRAFT_266270</name>
</gene>
<evidence type="ECO:0000313" key="2">
    <source>
        <dbReference type="Proteomes" id="UP000759537"/>
    </source>
</evidence>
<comment type="caution">
    <text evidence="1">The sequence shown here is derived from an EMBL/GenBank/DDBJ whole genome shotgun (WGS) entry which is preliminary data.</text>
</comment>
<reference evidence="1" key="1">
    <citation type="submission" date="2019-10" db="EMBL/GenBank/DDBJ databases">
        <authorList>
            <consortium name="DOE Joint Genome Institute"/>
            <person name="Kuo A."/>
            <person name="Miyauchi S."/>
            <person name="Kiss E."/>
            <person name="Drula E."/>
            <person name="Kohler A."/>
            <person name="Sanchez-Garcia M."/>
            <person name="Andreopoulos B."/>
            <person name="Barry K.W."/>
            <person name="Bonito G."/>
            <person name="Buee M."/>
            <person name="Carver A."/>
            <person name="Chen C."/>
            <person name="Cichocki N."/>
            <person name="Clum A."/>
            <person name="Culley D."/>
            <person name="Crous P.W."/>
            <person name="Fauchery L."/>
            <person name="Girlanda M."/>
            <person name="Hayes R."/>
            <person name="Keri Z."/>
            <person name="LaButti K."/>
            <person name="Lipzen A."/>
            <person name="Lombard V."/>
            <person name="Magnuson J."/>
            <person name="Maillard F."/>
            <person name="Morin E."/>
            <person name="Murat C."/>
            <person name="Nolan M."/>
            <person name="Ohm R."/>
            <person name="Pangilinan J."/>
            <person name="Pereira M."/>
            <person name="Perotto S."/>
            <person name="Peter M."/>
            <person name="Riley R."/>
            <person name="Sitrit Y."/>
            <person name="Stielow B."/>
            <person name="Szollosi G."/>
            <person name="Zifcakova L."/>
            <person name="Stursova M."/>
            <person name="Spatafora J.W."/>
            <person name="Tedersoo L."/>
            <person name="Vaario L.-M."/>
            <person name="Yamada A."/>
            <person name="Yan M."/>
            <person name="Wang P."/>
            <person name="Xu J."/>
            <person name="Bruns T."/>
            <person name="Baldrian P."/>
            <person name="Vilgalys R."/>
            <person name="Henrissat B."/>
            <person name="Grigoriev I.V."/>
            <person name="Hibbett D."/>
            <person name="Nagy L.G."/>
            <person name="Martin F.M."/>
        </authorList>
    </citation>
    <scope>NUCLEOTIDE SEQUENCE</scope>
    <source>
        <strain evidence="1">Prilba</strain>
    </source>
</reference>